<evidence type="ECO:0000256" key="1">
    <source>
        <dbReference type="SAM" id="SignalP"/>
    </source>
</evidence>
<protein>
    <submittedName>
        <fullName evidence="2">Uncharacterized protein</fullName>
    </submittedName>
</protein>
<proteinExistence type="predicted"/>
<comment type="caution">
    <text evidence="2">The sequence shown here is derived from an EMBL/GenBank/DDBJ whole genome shotgun (WGS) entry which is preliminary data.</text>
</comment>
<dbReference type="RefSeq" id="WP_345095602.1">
    <property type="nucleotide sequence ID" value="NZ_BAABCS010000031.1"/>
</dbReference>
<accession>A0ABP7V674</accession>
<dbReference type="PROSITE" id="PS51257">
    <property type="entry name" value="PROKAR_LIPOPROTEIN"/>
    <property type="match status" value="1"/>
</dbReference>
<keyword evidence="1" id="KW-0732">Signal</keyword>
<organism evidence="2 3">
    <name type="scientific">Flavobacterium chungnamense</name>
    <dbReference type="NCBI Taxonomy" id="706182"/>
    <lineage>
        <taxon>Bacteria</taxon>
        <taxon>Pseudomonadati</taxon>
        <taxon>Bacteroidota</taxon>
        <taxon>Flavobacteriia</taxon>
        <taxon>Flavobacteriales</taxon>
        <taxon>Flavobacteriaceae</taxon>
        <taxon>Flavobacterium</taxon>
    </lineage>
</organism>
<evidence type="ECO:0000313" key="2">
    <source>
        <dbReference type="EMBL" id="GAA4059093.1"/>
    </source>
</evidence>
<dbReference type="Proteomes" id="UP001500426">
    <property type="component" value="Unassembled WGS sequence"/>
</dbReference>
<keyword evidence="3" id="KW-1185">Reference proteome</keyword>
<gene>
    <name evidence="2" type="ORF">GCM10022388_27260</name>
</gene>
<sequence>MNKKYLLLFLSILLAACNNQAQQQDPFPVHDTFTIDSKQVGEKRTINVWTTENNKNITFQYSN</sequence>
<name>A0ABP7V674_9FLAO</name>
<evidence type="ECO:0000313" key="3">
    <source>
        <dbReference type="Proteomes" id="UP001500426"/>
    </source>
</evidence>
<reference evidence="3" key="1">
    <citation type="journal article" date="2019" name="Int. J. Syst. Evol. Microbiol.">
        <title>The Global Catalogue of Microorganisms (GCM) 10K type strain sequencing project: providing services to taxonomists for standard genome sequencing and annotation.</title>
        <authorList>
            <consortium name="The Broad Institute Genomics Platform"/>
            <consortium name="The Broad Institute Genome Sequencing Center for Infectious Disease"/>
            <person name="Wu L."/>
            <person name="Ma J."/>
        </authorList>
    </citation>
    <scope>NUCLEOTIDE SEQUENCE [LARGE SCALE GENOMIC DNA]</scope>
    <source>
        <strain evidence="3">JCM 17068</strain>
    </source>
</reference>
<feature type="signal peptide" evidence="1">
    <location>
        <begin position="1"/>
        <end position="21"/>
    </location>
</feature>
<feature type="chain" id="PRO_5046218561" evidence="1">
    <location>
        <begin position="22"/>
        <end position="63"/>
    </location>
</feature>
<dbReference type="EMBL" id="BAABCS010000031">
    <property type="protein sequence ID" value="GAA4059093.1"/>
    <property type="molecule type" value="Genomic_DNA"/>
</dbReference>